<evidence type="ECO:0000313" key="5">
    <source>
        <dbReference type="EMBL" id="KKS57634.1"/>
    </source>
</evidence>
<evidence type="ECO:0000256" key="2">
    <source>
        <dbReference type="ARBA" id="ARBA00022525"/>
    </source>
</evidence>
<sequence>MFMFKRLVFLGLFALILSLILPLGFNQNDNFKTSAADELRLTKGAQVKHPALGGDFVVWIEYREGAYNLYFYNFTTKKESQLNKNFPLSFDAVGPVVYQNYVYLADHAAEGWNIWEFDIDRNLSRKLIKEDKAVQSLSAYEKYVTYEVKNDNTTDVFLLNKNSVSVEEMVKNITNDESYQKSPVIFGSLIAWGEFSVCKTEDVGCDPFKYGRVITYDILSGVKKIIKDNVASLSPVQINNWALSWSELEGSTKVVKVYGYTTGTGFNVSPSDYHSYNPIMFSDSLVYFVSRSAGEDLELFQFSTGKHTILSWSKAIKKEPTLGSSNRFVSWIDNRLGTDDLYYFDSQAEDPKAVSQASEDIIDQDNDGLRDSLEFTLGTNPFVLDTDNDGLADNEEVIRYHTYPTQYDSDGDGIKDGEEINNWLSDPLKFDSNNDGIDDKTSIVQGYNPMANRAKLTVYRTIKMEDPAQEKAEVSYLKRALNNYLGYGRWFVKNQTEWNNISNAYSYGGYNIKEIGAYLRGDKSAISFDTLATVWREQQELNKLASN</sequence>
<dbReference type="InterPro" id="IPR028974">
    <property type="entry name" value="TSP_type-3_rpt"/>
</dbReference>
<dbReference type="InterPro" id="IPR059100">
    <property type="entry name" value="TSP3_bac"/>
</dbReference>
<dbReference type="InterPro" id="IPR053180">
    <property type="entry name" value="Ca-binding_acidic-repeat"/>
</dbReference>
<keyword evidence="4" id="KW-0106">Calcium</keyword>
<dbReference type="SUPFAM" id="SSF69304">
    <property type="entry name" value="Tricorn protease N-terminal domain"/>
    <property type="match status" value="1"/>
</dbReference>
<evidence type="ECO:0000256" key="3">
    <source>
        <dbReference type="ARBA" id="ARBA00022729"/>
    </source>
</evidence>
<dbReference type="PANTHER" id="PTHR37467">
    <property type="entry name" value="EXPORTED CALCIUM-BINDING GLYCOPROTEIN-RELATED"/>
    <property type="match status" value="1"/>
</dbReference>
<dbReference type="Gene3D" id="4.10.1080.10">
    <property type="entry name" value="TSP type-3 repeat"/>
    <property type="match status" value="1"/>
</dbReference>
<organism evidence="5 6">
    <name type="scientific">Candidatus Magasanikbacteria bacterium GW2011_GWA2_42_32</name>
    <dbReference type="NCBI Taxonomy" id="1619039"/>
    <lineage>
        <taxon>Bacteria</taxon>
        <taxon>Candidatus Magasanikiibacteriota</taxon>
    </lineage>
</organism>
<comment type="subcellular location">
    <subcellularLocation>
        <location evidence="1">Secreted</location>
    </subcellularLocation>
</comment>
<accession>A0A0G1A9K3</accession>
<gene>
    <name evidence="5" type="ORF">UV20_C0001G0274</name>
</gene>
<keyword evidence="3" id="KW-0732">Signal</keyword>
<comment type="caution">
    <text evidence="5">The sequence shown here is derived from an EMBL/GenBank/DDBJ whole genome shotgun (WGS) entry which is preliminary data.</text>
</comment>
<dbReference type="SUPFAM" id="SSF103647">
    <property type="entry name" value="TSP type-3 repeat"/>
    <property type="match status" value="1"/>
</dbReference>
<dbReference type="EMBL" id="LCDO01000001">
    <property type="protein sequence ID" value="KKS57634.1"/>
    <property type="molecule type" value="Genomic_DNA"/>
</dbReference>
<name>A0A0G1A9K3_9BACT</name>
<reference evidence="5 6" key="1">
    <citation type="journal article" date="2015" name="Nature">
        <title>rRNA introns, odd ribosomes, and small enigmatic genomes across a large radiation of phyla.</title>
        <authorList>
            <person name="Brown C.T."/>
            <person name="Hug L.A."/>
            <person name="Thomas B.C."/>
            <person name="Sharon I."/>
            <person name="Castelle C.J."/>
            <person name="Singh A."/>
            <person name="Wilkins M.J."/>
            <person name="Williams K.H."/>
            <person name="Banfield J.F."/>
        </authorList>
    </citation>
    <scope>NUCLEOTIDE SEQUENCE [LARGE SCALE GENOMIC DNA]</scope>
</reference>
<dbReference type="GO" id="GO:0005509">
    <property type="term" value="F:calcium ion binding"/>
    <property type="evidence" value="ECO:0007669"/>
    <property type="project" value="InterPro"/>
</dbReference>
<evidence type="ECO:0000256" key="1">
    <source>
        <dbReference type="ARBA" id="ARBA00004613"/>
    </source>
</evidence>
<keyword evidence="2" id="KW-0964">Secreted</keyword>
<evidence type="ECO:0000256" key="4">
    <source>
        <dbReference type="ARBA" id="ARBA00022837"/>
    </source>
</evidence>
<evidence type="ECO:0000313" key="6">
    <source>
        <dbReference type="Proteomes" id="UP000034837"/>
    </source>
</evidence>
<dbReference type="Proteomes" id="UP000034837">
    <property type="component" value="Unassembled WGS sequence"/>
</dbReference>
<dbReference type="PANTHER" id="PTHR37467:SF1">
    <property type="entry name" value="EXPORTED CALCIUM-BINDING GLYCOPROTEIN"/>
    <property type="match status" value="1"/>
</dbReference>
<protein>
    <submittedName>
        <fullName evidence="5">Putative calcium-binding protein</fullName>
    </submittedName>
</protein>
<dbReference type="Pfam" id="PF18884">
    <property type="entry name" value="TSP3_bac"/>
    <property type="match status" value="3"/>
</dbReference>
<dbReference type="AlphaFoldDB" id="A0A0G1A9K3"/>
<proteinExistence type="predicted"/>